<keyword evidence="3" id="KW-1185">Reference proteome</keyword>
<feature type="region of interest" description="Disordered" evidence="1">
    <location>
        <begin position="64"/>
        <end position="88"/>
    </location>
</feature>
<accession>A0A2P6U288</accession>
<dbReference type="AlphaFoldDB" id="A0A2P6U288"/>
<name>A0A2P6U288_CHLSO</name>
<reference evidence="2 3" key="1">
    <citation type="journal article" date="2018" name="Plant J.">
        <title>Genome sequences of Chlorella sorokiniana UTEX 1602 and Micractinium conductrix SAG 241.80: implications to maltose excretion by a green alga.</title>
        <authorList>
            <person name="Arriola M.B."/>
            <person name="Velmurugan N."/>
            <person name="Zhang Y."/>
            <person name="Plunkett M.H."/>
            <person name="Hondzo H."/>
            <person name="Barney B.M."/>
        </authorList>
    </citation>
    <scope>NUCLEOTIDE SEQUENCE [LARGE SCALE GENOMIC DNA]</scope>
    <source>
        <strain evidence="3">UTEX 1602</strain>
    </source>
</reference>
<proteinExistence type="predicted"/>
<feature type="region of interest" description="Disordered" evidence="1">
    <location>
        <begin position="125"/>
        <end position="160"/>
    </location>
</feature>
<evidence type="ECO:0000313" key="3">
    <source>
        <dbReference type="Proteomes" id="UP000239899"/>
    </source>
</evidence>
<dbReference type="OrthoDB" id="10399678at2759"/>
<keyword evidence="2" id="KW-0808">Transferase</keyword>
<evidence type="ECO:0000256" key="1">
    <source>
        <dbReference type="SAM" id="MobiDB-lite"/>
    </source>
</evidence>
<protein>
    <submittedName>
        <fullName evidence="2">Phosphoribosyl transferase</fullName>
    </submittedName>
</protein>
<sequence>MAPKRDAGGSCRTVADVQQLETLLSTGEKKVKNLGLSFSNNIFKRAQARSRGGREAFEKCEQINQESDTMRDQSAADHAQKKKELAARKQALVRKVATTGTALAELPSVQEEAAHMFAQLRAKMVDAPGGGGEGEAGPAAKRRKQVAFQPKPPQQKQRGA</sequence>
<dbReference type="Proteomes" id="UP000239899">
    <property type="component" value="Unassembled WGS sequence"/>
</dbReference>
<gene>
    <name evidence="2" type="ORF">C2E21_1232</name>
</gene>
<feature type="compositionally biased region" description="Basic and acidic residues" evidence="1">
    <location>
        <begin position="68"/>
        <end position="87"/>
    </location>
</feature>
<dbReference type="GO" id="GO:0016740">
    <property type="term" value="F:transferase activity"/>
    <property type="evidence" value="ECO:0007669"/>
    <property type="project" value="UniProtKB-KW"/>
</dbReference>
<organism evidence="2 3">
    <name type="scientific">Chlorella sorokiniana</name>
    <name type="common">Freshwater green alga</name>
    <dbReference type="NCBI Taxonomy" id="3076"/>
    <lineage>
        <taxon>Eukaryota</taxon>
        <taxon>Viridiplantae</taxon>
        <taxon>Chlorophyta</taxon>
        <taxon>core chlorophytes</taxon>
        <taxon>Trebouxiophyceae</taxon>
        <taxon>Chlorellales</taxon>
        <taxon>Chlorellaceae</taxon>
        <taxon>Chlorella clade</taxon>
        <taxon>Chlorella</taxon>
    </lineage>
</organism>
<comment type="caution">
    <text evidence="2">The sequence shown here is derived from an EMBL/GenBank/DDBJ whole genome shotgun (WGS) entry which is preliminary data.</text>
</comment>
<evidence type="ECO:0000313" key="2">
    <source>
        <dbReference type="EMBL" id="PRW60427.1"/>
    </source>
</evidence>
<dbReference type="EMBL" id="LHPG02000002">
    <property type="protein sequence ID" value="PRW60427.1"/>
    <property type="molecule type" value="Genomic_DNA"/>
</dbReference>